<dbReference type="AlphaFoldDB" id="A0A2K3MDH1"/>
<dbReference type="SUPFAM" id="SSF53098">
    <property type="entry name" value="Ribonuclease H-like"/>
    <property type="match status" value="1"/>
</dbReference>
<dbReference type="InterPro" id="IPR036397">
    <property type="entry name" value="RNaseH_sf"/>
</dbReference>
<reference evidence="2 3" key="2">
    <citation type="journal article" date="2017" name="Front. Plant Sci.">
        <title>Gene Classification and Mining of Molecular Markers Useful in Red Clover (Trifolium pratense) Breeding.</title>
        <authorList>
            <person name="Istvanek J."/>
            <person name="Dluhosova J."/>
            <person name="Dluhos P."/>
            <person name="Patkova L."/>
            <person name="Nedelnik J."/>
            <person name="Repkova J."/>
        </authorList>
    </citation>
    <scope>NUCLEOTIDE SEQUENCE [LARGE SCALE GENOMIC DNA]</scope>
    <source>
        <strain evidence="3">cv. Tatra</strain>
        <tissue evidence="2">Young leaves</tissue>
    </source>
</reference>
<dbReference type="InterPro" id="IPR002156">
    <property type="entry name" value="RNaseH_domain"/>
</dbReference>
<dbReference type="PANTHER" id="PTHR47074:SF48">
    <property type="entry name" value="POLYNUCLEOTIDYL TRANSFERASE, RIBONUCLEASE H-LIKE SUPERFAMILY PROTEIN"/>
    <property type="match status" value="1"/>
</dbReference>
<dbReference type="Gene3D" id="3.30.420.10">
    <property type="entry name" value="Ribonuclease H-like superfamily/Ribonuclease H"/>
    <property type="match status" value="1"/>
</dbReference>
<dbReference type="Proteomes" id="UP000236291">
    <property type="component" value="Unassembled WGS sequence"/>
</dbReference>
<organism evidence="2 3">
    <name type="scientific">Trifolium pratense</name>
    <name type="common">Red clover</name>
    <dbReference type="NCBI Taxonomy" id="57577"/>
    <lineage>
        <taxon>Eukaryota</taxon>
        <taxon>Viridiplantae</taxon>
        <taxon>Streptophyta</taxon>
        <taxon>Embryophyta</taxon>
        <taxon>Tracheophyta</taxon>
        <taxon>Spermatophyta</taxon>
        <taxon>Magnoliopsida</taxon>
        <taxon>eudicotyledons</taxon>
        <taxon>Gunneridae</taxon>
        <taxon>Pentapetalae</taxon>
        <taxon>rosids</taxon>
        <taxon>fabids</taxon>
        <taxon>Fabales</taxon>
        <taxon>Fabaceae</taxon>
        <taxon>Papilionoideae</taxon>
        <taxon>50 kb inversion clade</taxon>
        <taxon>NPAAA clade</taxon>
        <taxon>Hologalegina</taxon>
        <taxon>IRL clade</taxon>
        <taxon>Trifolieae</taxon>
        <taxon>Trifolium</taxon>
    </lineage>
</organism>
<dbReference type="ExpressionAtlas" id="A0A2K3MDH1">
    <property type="expression patterns" value="baseline"/>
</dbReference>
<evidence type="ECO:0000313" key="2">
    <source>
        <dbReference type="EMBL" id="PNX88832.1"/>
    </source>
</evidence>
<protein>
    <submittedName>
        <fullName evidence="2">Cytochrome p450</fullName>
    </submittedName>
</protein>
<dbReference type="EMBL" id="ASHM01057818">
    <property type="protein sequence ID" value="PNX88832.1"/>
    <property type="molecule type" value="Genomic_DNA"/>
</dbReference>
<dbReference type="InterPro" id="IPR012337">
    <property type="entry name" value="RNaseH-like_sf"/>
</dbReference>
<dbReference type="PANTHER" id="PTHR47074">
    <property type="entry name" value="BNAC02G40300D PROTEIN"/>
    <property type="match status" value="1"/>
</dbReference>
<evidence type="ECO:0000313" key="3">
    <source>
        <dbReference type="Proteomes" id="UP000236291"/>
    </source>
</evidence>
<dbReference type="STRING" id="57577.A0A2K3MDH1"/>
<name>A0A2K3MDH1_TRIPR</name>
<dbReference type="GO" id="GO:0004523">
    <property type="term" value="F:RNA-DNA hybrid ribonuclease activity"/>
    <property type="evidence" value="ECO:0007669"/>
    <property type="project" value="InterPro"/>
</dbReference>
<proteinExistence type="predicted"/>
<dbReference type="InterPro" id="IPR052929">
    <property type="entry name" value="RNase_H-like_EbsB-rel"/>
</dbReference>
<dbReference type="CDD" id="cd06222">
    <property type="entry name" value="RNase_H_like"/>
    <property type="match status" value="1"/>
</dbReference>
<accession>A0A2K3MDH1</accession>
<reference evidence="2 3" key="1">
    <citation type="journal article" date="2014" name="Am. J. Bot.">
        <title>Genome assembly and annotation for red clover (Trifolium pratense; Fabaceae).</title>
        <authorList>
            <person name="Istvanek J."/>
            <person name="Jaros M."/>
            <person name="Krenek A."/>
            <person name="Repkova J."/>
        </authorList>
    </citation>
    <scope>NUCLEOTIDE SEQUENCE [LARGE SCALE GENOMIC DNA]</scope>
    <source>
        <strain evidence="3">cv. Tatra</strain>
        <tissue evidence="2">Young leaves</tissue>
    </source>
</reference>
<feature type="non-terminal residue" evidence="2">
    <location>
        <position position="230"/>
    </location>
</feature>
<dbReference type="Pfam" id="PF13456">
    <property type="entry name" value="RVT_3"/>
    <property type="match status" value="1"/>
</dbReference>
<sequence>MWSLWKHRNLKLWQNITTTCAQIVEKAMQLLNAVQTNNNSMTALNSAYMAVAEHGNSVESYSSTTRLMASKWEKPAQMRYKCNIDASFSTQLNRIGIGMCIRDDQGRFVLAKTIRKSPIYNVDIDEAVGVLHAIRQIQELQLGNVDFVMDAKTVVDQFHNKGIVLTEVGDLLEECKRLFSLYLENSCIEFTKRQANEVAHALAMVSPSLASSNIFIDVPTCIPDLVMNEM</sequence>
<evidence type="ECO:0000259" key="1">
    <source>
        <dbReference type="Pfam" id="PF13456"/>
    </source>
</evidence>
<dbReference type="InterPro" id="IPR044730">
    <property type="entry name" value="RNase_H-like_dom_plant"/>
</dbReference>
<gene>
    <name evidence="2" type="ORF">L195_g044946</name>
</gene>
<comment type="caution">
    <text evidence="2">The sequence shown here is derived from an EMBL/GenBank/DDBJ whole genome shotgun (WGS) entry which is preliminary data.</text>
</comment>
<dbReference type="GO" id="GO:0003676">
    <property type="term" value="F:nucleic acid binding"/>
    <property type="evidence" value="ECO:0007669"/>
    <property type="project" value="InterPro"/>
</dbReference>
<feature type="domain" description="RNase H type-1" evidence="1">
    <location>
        <begin position="83"/>
        <end position="203"/>
    </location>
</feature>